<feature type="transmembrane region" description="Helical" evidence="5">
    <location>
        <begin position="103"/>
        <end position="124"/>
    </location>
</feature>
<dbReference type="Proteomes" id="UP000448908">
    <property type="component" value="Unassembled WGS sequence"/>
</dbReference>
<dbReference type="NCBIfam" id="TIGR00945">
    <property type="entry name" value="tatC"/>
    <property type="match status" value="1"/>
</dbReference>
<evidence type="ECO:0000313" key="12">
    <source>
        <dbReference type="Proteomes" id="UP000261088"/>
    </source>
</evidence>
<keyword evidence="2 5" id="KW-0812">Transmembrane</keyword>
<evidence type="ECO:0000256" key="3">
    <source>
        <dbReference type="ARBA" id="ARBA00022989"/>
    </source>
</evidence>
<keyword evidence="4 5" id="KW-0472">Membrane</keyword>
<accession>A0A354MH55</accession>
<keyword evidence="5" id="KW-0811">Translocation</keyword>
<dbReference type="EMBL" id="WNCR01000003">
    <property type="protein sequence ID" value="MTU29289.1"/>
    <property type="molecule type" value="Genomic_DNA"/>
</dbReference>
<dbReference type="EMBL" id="QSII01000012">
    <property type="protein sequence ID" value="RHC85029.1"/>
    <property type="molecule type" value="Genomic_DNA"/>
</dbReference>
<comment type="subcellular location">
    <subcellularLocation>
        <location evidence="5">Cell membrane</location>
        <topology evidence="5">Multi-pass membrane protein</topology>
    </subcellularLocation>
    <subcellularLocation>
        <location evidence="1">Membrane</location>
        <topology evidence="1">Multi-pass membrane protein</topology>
    </subcellularLocation>
</comment>
<evidence type="ECO:0000313" key="6">
    <source>
        <dbReference type="EMBL" id="GKH72002.1"/>
    </source>
</evidence>
<dbReference type="Proteomes" id="UP000286260">
    <property type="component" value="Unassembled WGS sequence"/>
</dbReference>
<dbReference type="PRINTS" id="PR01840">
    <property type="entry name" value="TATCFAMILY"/>
</dbReference>
<dbReference type="Proteomes" id="UP000437446">
    <property type="component" value="Unassembled WGS sequence"/>
</dbReference>
<comment type="similarity">
    <text evidence="5">Belongs to the TatC family.</text>
</comment>
<evidence type="ECO:0000313" key="7">
    <source>
        <dbReference type="EMBL" id="MTU29289.1"/>
    </source>
</evidence>
<keyword evidence="3 5" id="KW-1133">Transmembrane helix</keyword>
<evidence type="ECO:0000313" key="11">
    <source>
        <dbReference type="EMBL" id="RHC85029.1"/>
    </source>
</evidence>
<dbReference type="PANTHER" id="PTHR30371">
    <property type="entry name" value="SEC-INDEPENDENT PROTEIN TRANSLOCASE PROTEIN TATC"/>
    <property type="match status" value="1"/>
</dbReference>
<reference evidence="6" key="3">
    <citation type="submission" date="2022-01" db="EMBL/GenBank/DDBJ databases">
        <title>Novel bile acid biosynthetic pathways are enriched in the microbiome of centenarians.</title>
        <authorList>
            <person name="Sato Y."/>
            <person name="Atarashi K."/>
            <person name="Plichta R.D."/>
            <person name="Arai Y."/>
            <person name="Sasajima S."/>
            <person name="Kearney M.S."/>
            <person name="Suda W."/>
            <person name="Takeshita K."/>
            <person name="Sasaki T."/>
            <person name="Okamoto S."/>
            <person name="Skelly N.A."/>
            <person name="Okamura Y."/>
            <person name="Vlamakis H."/>
            <person name="Li Y."/>
            <person name="Tanoue T."/>
            <person name="Takei H."/>
            <person name="Nittono H."/>
            <person name="Narushima S."/>
            <person name="Irie J."/>
            <person name="Itoh H."/>
            <person name="Moriya K."/>
            <person name="Sugiura Y."/>
            <person name="Suematsu M."/>
            <person name="Moritoki N."/>
            <person name="Shibata S."/>
            <person name="Littman R.D."/>
            <person name="Fischbach A.M."/>
            <person name="Uwamino Y."/>
            <person name="Inoue T."/>
            <person name="Honda A."/>
            <person name="Hattori M."/>
            <person name="Murai T."/>
            <person name="Xavier J.R."/>
            <person name="Hirose N."/>
            <person name="Honda K."/>
        </authorList>
    </citation>
    <scope>NUCLEOTIDE SEQUENCE</scope>
    <source>
        <strain evidence="6">CE91-St3</strain>
    </source>
</reference>
<reference evidence="12 13" key="1">
    <citation type="submission" date="2018-08" db="EMBL/GenBank/DDBJ databases">
        <title>A genome reference for cultivated species of the human gut microbiota.</title>
        <authorList>
            <person name="Zou Y."/>
            <person name="Xue W."/>
            <person name="Luo G."/>
        </authorList>
    </citation>
    <scope>NUCLEOTIDE SEQUENCE [LARGE SCALE GENOMIC DNA]</scope>
    <source>
        <strain evidence="11 13">AM34-17</strain>
        <strain evidence="10 12">OM05-11AA</strain>
    </source>
</reference>
<dbReference type="GO" id="GO:0065002">
    <property type="term" value="P:intracellular protein transmembrane transport"/>
    <property type="evidence" value="ECO:0007669"/>
    <property type="project" value="TreeGrafter"/>
</dbReference>
<evidence type="ECO:0000313" key="8">
    <source>
        <dbReference type="EMBL" id="MTU71207.1"/>
    </source>
</evidence>
<comment type="function">
    <text evidence="5">Part of the twin-arginine translocation (Tat) system that transports large folded proteins containing a characteristic twin-arginine motif in their signal peptide across membranes.</text>
</comment>
<dbReference type="PANTHER" id="PTHR30371:SF0">
    <property type="entry name" value="SEC-INDEPENDENT PROTEIN TRANSLOCASE PROTEIN TATC, CHLOROPLASTIC-RELATED"/>
    <property type="match status" value="1"/>
</dbReference>
<dbReference type="GO" id="GO:0009977">
    <property type="term" value="F:proton motive force dependent protein transmembrane transporter activity"/>
    <property type="evidence" value="ECO:0007669"/>
    <property type="project" value="TreeGrafter"/>
</dbReference>
<dbReference type="EMBL" id="WNDA01000049">
    <property type="protein sequence ID" value="MTU71207.1"/>
    <property type="molecule type" value="Genomic_DNA"/>
</dbReference>
<dbReference type="AlphaFoldDB" id="A0A354MH55"/>
<feature type="transmembrane region" description="Helical" evidence="5">
    <location>
        <begin position="144"/>
        <end position="164"/>
    </location>
</feature>
<feature type="transmembrane region" description="Helical" evidence="5">
    <location>
        <begin position="194"/>
        <end position="215"/>
    </location>
</feature>
<dbReference type="RefSeq" id="WP_005639298.1">
    <property type="nucleotide sequence ID" value="NZ_BAABYG010000001.1"/>
</dbReference>
<dbReference type="Pfam" id="PF00902">
    <property type="entry name" value="TatC"/>
    <property type="match status" value="1"/>
</dbReference>
<comment type="caution">
    <text evidence="5">Lacks conserved residue(s) required for the propagation of feature annotation.</text>
</comment>
<gene>
    <name evidence="5 11" type="primary">tatC</name>
    <name evidence="6" type="synonym">tatC_2</name>
    <name evidence="6" type="ORF">CE91St3_18650</name>
    <name evidence="11" type="ORF">DW828_09950</name>
    <name evidence="10" type="ORF">DXB61_12405</name>
    <name evidence="7" type="ORF">GMD66_08665</name>
    <name evidence="8" type="ORF">GMD92_19645</name>
    <name evidence="9" type="ORF">GME02_04300</name>
</gene>
<feature type="transmembrane region" description="Helical" evidence="5">
    <location>
        <begin position="20"/>
        <end position="39"/>
    </location>
</feature>
<evidence type="ECO:0000313" key="13">
    <source>
        <dbReference type="Proteomes" id="UP000286260"/>
    </source>
</evidence>
<protein>
    <recommendedName>
        <fullName evidence="5">Sec-independent protein translocase protein TatC</fullName>
    </recommendedName>
</protein>
<evidence type="ECO:0000313" key="16">
    <source>
        <dbReference type="Proteomes" id="UP000482671"/>
    </source>
</evidence>
<dbReference type="STRING" id="46503.ERS852463_00429"/>
<dbReference type="EMBL" id="WNDD01000004">
    <property type="protein sequence ID" value="MTV00897.1"/>
    <property type="molecule type" value="Genomic_DNA"/>
</dbReference>
<sequence length="291" mass="33953">MAELEQEEMSFWDHLEALRWTLFRSFLALFIFAIGSFAFMRGSDGIFDRVVLAPCYSDFIFYRWLCDLNQWLVNVSPWFDVLPDFCNDNFHVDVFNIRLASQFFTHMTTSFWLALVLTFPYLMWEIWKFISPALYENEKKNVKWVFLLGTIMFFIGCAVGYFMVFPMTLRFLATYQLSANITEQVSLDSYMDNFLMLIFVMGIVFEMPLVSWLLSKIGLLKRSFFHKYRRHAIVGLLVAAAFITPSSDPFTLGIVFFPLYGLFELSAFFVKNDTNGDADDEDEDSTEIAPA</sequence>
<keyword evidence="5" id="KW-1003">Cell membrane</keyword>
<comment type="subunit">
    <text evidence="5">Forms a complex with TatA.</text>
</comment>
<evidence type="ECO:0000256" key="5">
    <source>
        <dbReference type="HAMAP-Rule" id="MF_00902"/>
    </source>
</evidence>
<dbReference type="GO" id="GO:0033281">
    <property type="term" value="C:TAT protein transport complex"/>
    <property type="evidence" value="ECO:0007669"/>
    <property type="project" value="UniProtKB-UniRule"/>
</dbReference>
<evidence type="ECO:0000313" key="10">
    <source>
        <dbReference type="EMBL" id="RGN50666.1"/>
    </source>
</evidence>
<evidence type="ECO:0000256" key="4">
    <source>
        <dbReference type="ARBA" id="ARBA00023136"/>
    </source>
</evidence>
<dbReference type="OrthoDB" id="9777044at2"/>
<feature type="transmembrane region" description="Helical" evidence="5">
    <location>
        <begin position="227"/>
        <end position="244"/>
    </location>
</feature>
<evidence type="ECO:0000313" key="14">
    <source>
        <dbReference type="Proteomes" id="UP000437446"/>
    </source>
</evidence>
<dbReference type="Proteomes" id="UP000261088">
    <property type="component" value="Unassembled WGS sequence"/>
</dbReference>
<evidence type="ECO:0000256" key="1">
    <source>
        <dbReference type="ARBA" id="ARBA00004141"/>
    </source>
</evidence>
<evidence type="ECO:0000313" key="9">
    <source>
        <dbReference type="EMBL" id="MTV00897.1"/>
    </source>
</evidence>
<dbReference type="Proteomes" id="UP000482671">
    <property type="component" value="Unassembled WGS sequence"/>
</dbReference>
<dbReference type="GO" id="GO:0043953">
    <property type="term" value="P:protein transport by the Tat complex"/>
    <property type="evidence" value="ECO:0007669"/>
    <property type="project" value="UniProtKB-UniRule"/>
</dbReference>
<evidence type="ECO:0000313" key="15">
    <source>
        <dbReference type="Proteomes" id="UP000448908"/>
    </source>
</evidence>
<dbReference type="GeneID" id="49202306"/>
<comment type="caution">
    <text evidence="11">The sequence shown here is derived from an EMBL/GenBank/DDBJ whole genome shotgun (WGS) entry which is preliminary data.</text>
</comment>
<dbReference type="Proteomes" id="UP001055114">
    <property type="component" value="Unassembled WGS sequence"/>
</dbReference>
<dbReference type="EMBL" id="QSUP01000014">
    <property type="protein sequence ID" value="RGN50666.1"/>
    <property type="molecule type" value="Genomic_DNA"/>
</dbReference>
<evidence type="ECO:0000256" key="2">
    <source>
        <dbReference type="ARBA" id="ARBA00022692"/>
    </source>
</evidence>
<reference evidence="14 15" key="2">
    <citation type="journal article" date="2019" name="Nat. Med.">
        <title>A library of human gut bacterial isolates paired with longitudinal multiomics data enables mechanistic microbiome research.</title>
        <authorList>
            <person name="Poyet M."/>
            <person name="Groussin M."/>
            <person name="Gibbons S.M."/>
            <person name="Avila-Pacheco J."/>
            <person name="Jiang X."/>
            <person name="Kearney S.M."/>
            <person name="Perrotta A.R."/>
            <person name="Berdy B."/>
            <person name="Zhao S."/>
            <person name="Lieberman T.D."/>
            <person name="Swanson P.K."/>
            <person name="Smith M."/>
            <person name="Roesemann S."/>
            <person name="Alexander J.E."/>
            <person name="Rich S.A."/>
            <person name="Livny J."/>
            <person name="Vlamakis H."/>
            <person name="Clish C."/>
            <person name="Bullock K."/>
            <person name="Deik A."/>
            <person name="Scott J."/>
            <person name="Pierce K.A."/>
            <person name="Xavier R.J."/>
            <person name="Alm E.J."/>
        </authorList>
    </citation>
    <scope>NUCLEOTIDE SEQUENCE [LARGE SCALE GENOMIC DNA]</scope>
    <source>
        <strain evidence="9 16">BIOML-A11</strain>
        <strain evidence="8 15">BIOML-A16</strain>
        <strain evidence="7 14">BIOML-A25</strain>
    </source>
</reference>
<keyword evidence="5" id="KW-0813">Transport</keyword>
<dbReference type="EMBL" id="BQNZ01000001">
    <property type="protein sequence ID" value="GKH72002.1"/>
    <property type="molecule type" value="Genomic_DNA"/>
</dbReference>
<organism evidence="11 13">
    <name type="scientific">Parabacteroides merdae</name>
    <dbReference type="NCBI Taxonomy" id="46503"/>
    <lineage>
        <taxon>Bacteria</taxon>
        <taxon>Pseudomonadati</taxon>
        <taxon>Bacteroidota</taxon>
        <taxon>Bacteroidia</taxon>
        <taxon>Bacteroidales</taxon>
        <taxon>Tannerellaceae</taxon>
        <taxon>Parabacteroides</taxon>
    </lineage>
</organism>
<proteinExistence type="inferred from homology"/>
<keyword evidence="5" id="KW-0653">Protein transport</keyword>
<dbReference type="HAMAP" id="MF_00902">
    <property type="entry name" value="TatC"/>
    <property type="match status" value="1"/>
</dbReference>
<name>A0A354MH55_9BACT</name>
<dbReference type="InterPro" id="IPR002033">
    <property type="entry name" value="TatC"/>
</dbReference>